<sequence>MLTKHEIERQDREIKLLGVEAQEKLKSAKVAIVGLGGLGCPVAYYLAAAGVGTLLLIDCEKPELSNLDRQILYWEEEVGKDSKVNLAKRKLEHFNSHIKVETSDERLSEENVIEVLKEVDVVVDCVDNFETRYIIDRYCQKAKVPLVHGGVNGLYGEVTTIIPEETQSLEDIFSGVKDTDNEKMPIFGSLAGIVGTIEAAEVVKIITNCGNLLTNKLLIVDLARDSFETIELSKPLHKK</sequence>
<dbReference type="PANTHER" id="PTHR10953:SF102">
    <property type="entry name" value="ADENYLYLTRANSFERASE AND SULFURTRANSFERASE MOCS3"/>
    <property type="match status" value="1"/>
</dbReference>
<dbReference type="CDD" id="cd00757">
    <property type="entry name" value="ThiF_MoeB_HesA_family"/>
    <property type="match status" value="1"/>
</dbReference>
<keyword evidence="2" id="KW-0472">Membrane</keyword>
<dbReference type="Proteomes" id="UP001056425">
    <property type="component" value="Chromosome"/>
</dbReference>
<dbReference type="AlphaFoldDB" id="A0A9E7MA25"/>
<dbReference type="EMBL" id="CP080572">
    <property type="protein sequence ID" value="USG99923.1"/>
    <property type="molecule type" value="Genomic_DNA"/>
</dbReference>
<dbReference type="Gene3D" id="3.40.50.720">
    <property type="entry name" value="NAD(P)-binding Rossmann-like Domain"/>
    <property type="match status" value="1"/>
</dbReference>
<gene>
    <name evidence="4" type="ORF">K1720_00065</name>
</gene>
<name>A0A9E7MA25_9EURY</name>
<keyword evidence="4" id="KW-0548">Nucleotidyltransferase</keyword>
<feature type="transmembrane region" description="Helical" evidence="2">
    <location>
        <begin position="30"/>
        <end position="57"/>
    </location>
</feature>
<dbReference type="KEGG" id="thei:K1720_00065"/>
<keyword evidence="2" id="KW-0812">Transmembrane</keyword>
<feature type="domain" description="THIF-type NAD/FAD binding fold" evidence="3">
    <location>
        <begin position="12"/>
        <end position="235"/>
    </location>
</feature>
<dbReference type="GeneID" id="72776690"/>
<reference evidence="4 5" key="1">
    <citation type="submission" date="2021-08" db="EMBL/GenBank/DDBJ databases">
        <title>Thermococcus onnuriiensis IOH2.</title>
        <authorList>
            <person name="Park Y.-J."/>
        </authorList>
    </citation>
    <scope>NUCLEOTIDE SEQUENCE [LARGE SCALE GENOMIC DNA]</scope>
    <source>
        <strain evidence="4 5">IOH2</strain>
    </source>
</reference>
<dbReference type="SUPFAM" id="SSF69572">
    <property type="entry name" value="Activating enzymes of the ubiquitin-like proteins"/>
    <property type="match status" value="1"/>
</dbReference>
<comment type="similarity">
    <text evidence="1">Belongs to the HesA/MoeB/ThiF family.</text>
</comment>
<evidence type="ECO:0000259" key="3">
    <source>
        <dbReference type="Pfam" id="PF00899"/>
    </source>
</evidence>
<dbReference type="InterPro" id="IPR035985">
    <property type="entry name" value="Ubiquitin-activating_enz"/>
</dbReference>
<organism evidence="4 5">
    <name type="scientific">Thermococcus argininiproducens</name>
    <dbReference type="NCBI Taxonomy" id="2866384"/>
    <lineage>
        <taxon>Archaea</taxon>
        <taxon>Methanobacteriati</taxon>
        <taxon>Methanobacteriota</taxon>
        <taxon>Thermococci</taxon>
        <taxon>Thermococcales</taxon>
        <taxon>Thermococcaceae</taxon>
        <taxon>Thermococcus</taxon>
    </lineage>
</organism>
<dbReference type="GO" id="GO:0004792">
    <property type="term" value="F:thiosulfate-cyanide sulfurtransferase activity"/>
    <property type="evidence" value="ECO:0007669"/>
    <property type="project" value="TreeGrafter"/>
</dbReference>
<proteinExistence type="inferred from homology"/>
<evidence type="ECO:0000313" key="5">
    <source>
        <dbReference type="Proteomes" id="UP001056425"/>
    </source>
</evidence>
<dbReference type="GO" id="GO:0008641">
    <property type="term" value="F:ubiquitin-like modifier activating enzyme activity"/>
    <property type="evidence" value="ECO:0007669"/>
    <property type="project" value="InterPro"/>
</dbReference>
<dbReference type="InterPro" id="IPR000594">
    <property type="entry name" value="ThiF_NAD_FAD-bd"/>
</dbReference>
<evidence type="ECO:0000313" key="4">
    <source>
        <dbReference type="EMBL" id="USG99923.1"/>
    </source>
</evidence>
<accession>A0A9E7MA25</accession>
<keyword evidence="2" id="KW-1133">Transmembrane helix</keyword>
<keyword evidence="4" id="KW-0808">Transferase</keyword>
<dbReference type="GO" id="GO:0005737">
    <property type="term" value="C:cytoplasm"/>
    <property type="evidence" value="ECO:0007669"/>
    <property type="project" value="TreeGrafter"/>
</dbReference>
<dbReference type="Pfam" id="PF00899">
    <property type="entry name" value="ThiF"/>
    <property type="match status" value="1"/>
</dbReference>
<keyword evidence="5" id="KW-1185">Reference proteome</keyword>
<evidence type="ECO:0000256" key="1">
    <source>
        <dbReference type="ARBA" id="ARBA00009919"/>
    </source>
</evidence>
<dbReference type="GO" id="GO:0016779">
    <property type="term" value="F:nucleotidyltransferase activity"/>
    <property type="evidence" value="ECO:0007669"/>
    <property type="project" value="UniProtKB-KW"/>
</dbReference>
<evidence type="ECO:0000256" key="2">
    <source>
        <dbReference type="SAM" id="Phobius"/>
    </source>
</evidence>
<dbReference type="RefSeq" id="WP_251949192.1">
    <property type="nucleotide sequence ID" value="NZ_CP080572.1"/>
</dbReference>
<dbReference type="PANTHER" id="PTHR10953">
    <property type="entry name" value="UBIQUITIN-ACTIVATING ENZYME E1"/>
    <property type="match status" value="1"/>
</dbReference>
<protein>
    <submittedName>
        <fullName evidence="4">ThiF family adenylyltransferase</fullName>
    </submittedName>
</protein>
<dbReference type="FunFam" id="3.40.50.720:FF:000080">
    <property type="entry name" value="Thiazole biosynthesis adenylyltransferase ThiF"/>
    <property type="match status" value="1"/>
</dbReference>
<dbReference type="InterPro" id="IPR045886">
    <property type="entry name" value="ThiF/MoeB/HesA"/>
</dbReference>